<dbReference type="PANTHER" id="PTHR30373:SF2">
    <property type="entry name" value="UPF0603 PROTEIN YGCG"/>
    <property type="match status" value="1"/>
</dbReference>
<organism evidence="3 4">
    <name type="scientific">Aquincola agrisoli</name>
    <dbReference type="NCBI Taxonomy" id="3119538"/>
    <lineage>
        <taxon>Bacteria</taxon>
        <taxon>Pseudomonadati</taxon>
        <taxon>Pseudomonadota</taxon>
        <taxon>Betaproteobacteria</taxon>
        <taxon>Burkholderiales</taxon>
        <taxon>Sphaerotilaceae</taxon>
        <taxon>Aquincola</taxon>
    </lineage>
</organism>
<evidence type="ECO:0000256" key="1">
    <source>
        <dbReference type="SAM" id="Phobius"/>
    </source>
</evidence>
<dbReference type="PANTHER" id="PTHR30373">
    <property type="entry name" value="UPF0603 PROTEIN YGCG"/>
    <property type="match status" value="1"/>
</dbReference>
<dbReference type="AlphaFoldDB" id="A0AAW9Q5J0"/>
<keyword evidence="1" id="KW-0472">Membrane</keyword>
<feature type="domain" description="TPM" evidence="2">
    <location>
        <begin position="55"/>
        <end position="178"/>
    </location>
</feature>
<dbReference type="Gene3D" id="3.10.310.50">
    <property type="match status" value="1"/>
</dbReference>
<evidence type="ECO:0000313" key="4">
    <source>
        <dbReference type="Proteomes" id="UP001336250"/>
    </source>
</evidence>
<name>A0AAW9Q5J0_9BURK</name>
<accession>A0AAW9Q5J0</accession>
<feature type="transmembrane region" description="Helical" evidence="1">
    <location>
        <begin position="250"/>
        <end position="271"/>
    </location>
</feature>
<evidence type="ECO:0000313" key="3">
    <source>
        <dbReference type="EMBL" id="MEF7614236.1"/>
    </source>
</evidence>
<evidence type="ECO:0000259" key="2">
    <source>
        <dbReference type="Pfam" id="PF04536"/>
    </source>
</evidence>
<dbReference type="Pfam" id="PF04536">
    <property type="entry name" value="TPM_phosphatase"/>
    <property type="match status" value="1"/>
</dbReference>
<sequence>MLHAALPGSGRYDAVPRAARHGLAALLALLVLLAWPAAGLHAQPLQPVPALSGRVIDQTGTLTAAQAAALDGKLAAFEAQHGPQMVIVIVRTTLPEDIADFTQRLGDAWQLGRRDVGDGLLLVVAKDDRKVRIAPAKSLEGAVPDLAARQIIEQRIRPAFRADDYAGGLNAAVDALIARVQGEGLPAPQPGARSGAEPGLQWEELLIFFFAAVPIIGAVLTGVMGRKLGAVATAAAAGGIGWWISASALLAGAAAVLALVLVGLFGIGASAGRRASSGVRRGGRAGVPPIIWGGGGGGGGWGGGGGGGFSSGGGGDFGGGGASGDW</sequence>
<dbReference type="InterPro" id="IPR007621">
    <property type="entry name" value="TPM_dom"/>
</dbReference>
<keyword evidence="4" id="KW-1185">Reference proteome</keyword>
<comment type="caution">
    <text evidence="3">The sequence shown here is derived from an EMBL/GenBank/DDBJ whole genome shotgun (WGS) entry which is preliminary data.</text>
</comment>
<reference evidence="3 4" key="1">
    <citation type="submission" date="2024-02" db="EMBL/GenBank/DDBJ databases">
        <title>Genome sequence of Aquincola sp. MAHUQ-54.</title>
        <authorList>
            <person name="Huq M.A."/>
        </authorList>
    </citation>
    <scope>NUCLEOTIDE SEQUENCE [LARGE SCALE GENOMIC DNA]</scope>
    <source>
        <strain evidence="3 4">MAHUQ-54</strain>
    </source>
</reference>
<feature type="transmembrane region" description="Helical" evidence="1">
    <location>
        <begin position="205"/>
        <end position="223"/>
    </location>
</feature>
<proteinExistence type="predicted"/>
<dbReference type="RefSeq" id="WP_332289197.1">
    <property type="nucleotide sequence ID" value="NZ_JAZIBG010000023.1"/>
</dbReference>
<gene>
    <name evidence="3" type="ORF">V4F39_09980</name>
</gene>
<dbReference type="EMBL" id="JAZIBG010000023">
    <property type="protein sequence ID" value="MEF7614236.1"/>
    <property type="molecule type" value="Genomic_DNA"/>
</dbReference>
<keyword evidence="1" id="KW-0812">Transmembrane</keyword>
<dbReference type="Proteomes" id="UP001336250">
    <property type="component" value="Unassembled WGS sequence"/>
</dbReference>
<feature type="transmembrane region" description="Helical" evidence="1">
    <location>
        <begin position="228"/>
        <end position="244"/>
    </location>
</feature>
<keyword evidence="1" id="KW-1133">Transmembrane helix</keyword>
<protein>
    <submittedName>
        <fullName evidence="3">TPM domain-containing protein</fullName>
    </submittedName>
</protein>